<dbReference type="Proteomes" id="UP000054870">
    <property type="component" value="Unassembled WGS sequence"/>
</dbReference>
<dbReference type="EMBL" id="FCOF02000004">
    <property type="protein sequence ID" value="SAK49090.1"/>
    <property type="molecule type" value="Genomic_DNA"/>
</dbReference>
<evidence type="ECO:0000313" key="2">
    <source>
        <dbReference type="Proteomes" id="UP000054870"/>
    </source>
</evidence>
<name>A0A157ZUC6_9BURK</name>
<proteinExistence type="predicted"/>
<keyword evidence="2" id="KW-1185">Reference proteome</keyword>
<gene>
    <name evidence="1" type="ORF">AWB75_01215</name>
</gene>
<sequence>MIARIVAWLLLAVLIGAIAFGYALCSRRIALPERYDPFAPLDARAPRGPLTRFKLWRTMHDPQLRDAALAGSGLV</sequence>
<comment type="caution">
    <text evidence="1">The sequence shown here is derived from an EMBL/GenBank/DDBJ whole genome shotgun (WGS) entry which is preliminary data.</text>
</comment>
<dbReference type="AlphaFoldDB" id="A0A157ZUC6"/>
<accession>A0A157ZUC6</accession>
<evidence type="ECO:0000313" key="1">
    <source>
        <dbReference type="EMBL" id="SAK49090.1"/>
    </source>
</evidence>
<dbReference type="RefSeq" id="WP_061123185.1">
    <property type="nucleotide sequence ID" value="NZ_FCOF02000004.1"/>
</dbReference>
<protein>
    <submittedName>
        <fullName evidence="1">Uncharacterized protein</fullName>
    </submittedName>
</protein>
<reference evidence="1" key="1">
    <citation type="submission" date="2016-01" db="EMBL/GenBank/DDBJ databases">
        <authorList>
            <person name="Peeters C."/>
        </authorList>
    </citation>
    <scope>NUCLEOTIDE SEQUENCE [LARGE SCALE GENOMIC DNA]</scope>
    <source>
        <strain evidence="1">LMG 29318</strain>
    </source>
</reference>
<organism evidence="1 2">
    <name type="scientific">Caballeronia catudaia</name>
    <dbReference type="NCBI Taxonomy" id="1777136"/>
    <lineage>
        <taxon>Bacteria</taxon>
        <taxon>Pseudomonadati</taxon>
        <taxon>Pseudomonadota</taxon>
        <taxon>Betaproteobacteria</taxon>
        <taxon>Burkholderiales</taxon>
        <taxon>Burkholderiaceae</taxon>
        <taxon>Caballeronia</taxon>
    </lineage>
</organism>